<organism evidence="4 5">
    <name type="scientific">Diplogelasinospora grovesii</name>
    <dbReference type="NCBI Taxonomy" id="303347"/>
    <lineage>
        <taxon>Eukaryota</taxon>
        <taxon>Fungi</taxon>
        <taxon>Dikarya</taxon>
        <taxon>Ascomycota</taxon>
        <taxon>Pezizomycotina</taxon>
        <taxon>Sordariomycetes</taxon>
        <taxon>Sordariomycetidae</taxon>
        <taxon>Sordariales</taxon>
        <taxon>Diplogelasinosporaceae</taxon>
        <taxon>Diplogelasinospora</taxon>
    </lineage>
</organism>
<feature type="compositionally biased region" description="Acidic residues" evidence="2">
    <location>
        <begin position="283"/>
        <end position="295"/>
    </location>
</feature>
<name>A0AAN6NHK8_9PEZI</name>
<gene>
    <name evidence="4" type="ORF">QBC46DRAFT_444761</name>
</gene>
<dbReference type="PROSITE" id="PS50157">
    <property type="entry name" value="ZINC_FINGER_C2H2_2"/>
    <property type="match status" value="1"/>
</dbReference>
<dbReference type="PROSITE" id="PS00028">
    <property type="entry name" value="ZINC_FINGER_C2H2_1"/>
    <property type="match status" value="1"/>
</dbReference>
<protein>
    <recommendedName>
        <fullName evidence="3">C2H2-type domain-containing protein</fullName>
    </recommendedName>
</protein>
<feature type="compositionally biased region" description="Polar residues" evidence="2">
    <location>
        <begin position="36"/>
        <end position="47"/>
    </location>
</feature>
<feature type="region of interest" description="Disordered" evidence="2">
    <location>
        <begin position="276"/>
        <end position="411"/>
    </location>
</feature>
<evidence type="ECO:0000313" key="5">
    <source>
        <dbReference type="Proteomes" id="UP001303473"/>
    </source>
</evidence>
<reference evidence="5" key="1">
    <citation type="journal article" date="2023" name="Mol. Phylogenet. Evol.">
        <title>Genome-scale phylogeny and comparative genomics of the fungal order Sordariales.</title>
        <authorList>
            <person name="Hensen N."/>
            <person name="Bonometti L."/>
            <person name="Westerberg I."/>
            <person name="Brannstrom I.O."/>
            <person name="Guillou S."/>
            <person name="Cros-Aarteil S."/>
            <person name="Calhoun S."/>
            <person name="Haridas S."/>
            <person name="Kuo A."/>
            <person name="Mondo S."/>
            <person name="Pangilinan J."/>
            <person name="Riley R."/>
            <person name="LaButti K."/>
            <person name="Andreopoulos B."/>
            <person name="Lipzen A."/>
            <person name="Chen C."/>
            <person name="Yan M."/>
            <person name="Daum C."/>
            <person name="Ng V."/>
            <person name="Clum A."/>
            <person name="Steindorff A."/>
            <person name="Ohm R.A."/>
            <person name="Martin F."/>
            <person name="Silar P."/>
            <person name="Natvig D.O."/>
            <person name="Lalanne C."/>
            <person name="Gautier V."/>
            <person name="Ament-Velasquez S.L."/>
            <person name="Kruys A."/>
            <person name="Hutchinson M.I."/>
            <person name="Powell A.J."/>
            <person name="Barry K."/>
            <person name="Miller A.N."/>
            <person name="Grigoriev I.V."/>
            <person name="Debuchy R."/>
            <person name="Gladieux P."/>
            <person name="Hiltunen Thoren M."/>
            <person name="Johannesson H."/>
        </authorList>
    </citation>
    <scope>NUCLEOTIDE SEQUENCE [LARGE SCALE GENOMIC DNA]</scope>
    <source>
        <strain evidence="5">CBS 340.73</strain>
    </source>
</reference>
<feature type="compositionally biased region" description="Low complexity" evidence="2">
    <location>
        <begin position="697"/>
        <end position="714"/>
    </location>
</feature>
<dbReference type="PANTHER" id="PTHR23225">
    <property type="entry name" value="ZINC FINGER PROTEIN"/>
    <property type="match status" value="1"/>
</dbReference>
<evidence type="ECO:0000259" key="3">
    <source>
        <dbReference type="PROSITE" id="PS50157"/>
    </source>
</evidence>
<feature type="compositionally biased region" description="Gly residues" evidence="2">
    <location>
        <begin position="672"/>
        <end position="682"/>
    </location>
</feature>
<feature type="compositionally biased region" description="Polar residues" evidence="2">
    <location>
        <begin position="55"/>
        <end position="75"/>
    </location>
</feature>
<keyword evidence="1" id="KW-0479">Metal-binding</keyword>
<comment type="caution">
    <text evidence="4">The sequence shown here is derived from an EMBL/GenBank/DDBJ whole genome shotgun (WGS) entry which is preliminary data.</text>
</comment>
<feature type="compositionally biased region" description="Low complexity" evidence="2">
    <location>
        <begin position="329"/>
        <end position="343"/>
    </location>
</feature>
<dbReference type="GO" id="GO:0008270">
    <property type="term" value="F:zinc ion binding"/>
    <property type="evidence" value="ECO:0007669"/>
    <property type="project" value="UniProtKB-KW"/>
</dbReference>
<dbReference type="AlphaFoldDB" id="A0AAN6NHK8"/>
<dbReference type="Gene3D" id="3.30.160.60">
    <property type="entry name" value="Classic Zinc Finger"/>
    <property type="match status" value="1"/>
</dbReference>
<feature type="region of interest" description="Disordered" evidence="2">
    <location>
        <begin position="553"/>
        <end position="574"/>
    </location>
</feature>
<feature type="compositionally biased region" description="Acidic residues" evidence="2">
    <location>
        <begin position="747"/>
        <end position="781"/>
    </location>
</feature>
<feature type="region of interest" description="Disordered" evidence="2">
    <location>
        <begin position="32"/>
        <end position="162"/>
    </location>
</feature>
<proteinExistence type="predicted"/>
<evidence type="ECO:0000256" key="2">
    <source>
        <dbReference type="SAM" id="MobiDB-lite"/>
    </source>
</evidence>
<sequence length="781" mass="84456">MEHQYLFTTTSYPSYYLEDVAFQHNQDSLLDPALISDNNNNNPTIYSPSPPPASQHGQWEAPSQVQRFLSETQKTPFFGGTDFPTPRMNPNRAVPQRPAAGIRPVPSPSQSHSQGLRFGSPISSIEPSSTTSGSALSPPADNEWYPHTPPETALFSPYQQPHQPVAPYDKWSTAAQAHQFAGIGCVNLNDINPNNNSQAASHVDYCENDNYDFDFSASQLLYGGGGSSDSMDSAIVIDFNNNNKERMASPEEDEMDMHSHSAAIIEEEISAAASPYPPLLSTTEDDIGGSDDDDSSSQLQLLPPLSKRKKAAADDDGEYKPTGSKRSKSSSSSSPTRRGPGRPSSKHQHQQQVVDLPVRRRSSPDGSPNHTSPARKRNKTTATTTTTGGTGGGTTSTFPAQPSAAPKMLANSSKGSFPCETCGQPFKDQTLLDNHFKKIHQRPFKCVFHFAGCGSIFASKNEWKRHVTSQHLGLHYWLCQEGVCAKTVNSDAHHLPRGKMHRTGLGASTLLTPSSGGTSGSGSGSLPNGSIFNRKDLYTQHLRRMHTPPGIKKSYKAAKKAGTTPSASGGGGGEIAKWEEHIKKLQQRAEIKRCKLPEFMACPVGSCRQEFTGTEAWDQRMEHVARHLDRAASSSSEKEEDVVVVVFGGEDDSTLVDWASHPDVNVIKRSGDGGGGGGGGGEWELNDPLKKRGGTHTGNSSSGTHVHGGQQQQHHQNHHQGETVIVAHTPRSRGQDSVRSEIVVGEDGVEVEEEQEQEQEEDMVDVDADADADADGEEDDT</sequence>
<dbReference type="EMBL" id="MU853753">
    <property type="protein sequence ID" value="KAK3945931.1"/>
    <property type="molecule type" value="Genomic_DNA"/>
</dbReference>
<dbReference type="PANTHER" id="PTHR23225:SF2">
    <property type="entry name" value="AT09679P-RELATED"/>
    <property type="match status" value="1"/>
</dbReference>
<feature type="region of interest" description="Disordered" evidence="2">
    <location>
        <begin position="495"/>
        <end position="532"/>
    </location>
</feature>
<dbReference type="InterPro" id="IPR039970">
    <property type="entry name" value="TF_Grauzone"/>
</dbReference>
<accession>A0AAN6NHK8</accession>
<keyword evidence="1" id="KW-0863">Zinc-finger</keyword>
<dbReference type="GO" id="GO:0003700">
    <property type="term" value="F:DNA-binding transcription factor activity"/>
    <property type="evidence" value="ECO:0007669"/>
    <property type="project" value="InterPro"/>
</dbReference>
<dbReference type="SMART" id="SM00355">
    <property type="entry name" value="ZnF_C2H2"/>
    <property type="match status" value="2"/>
</dbReference>
<evidence type="ECO:0000256" key="1">
    <source>
        <dbReference type="PROSITE-ProRule" id="PRU00042"/>
    </source>
</evidence>
<evidence type="ECO:0000313" key="4">
    <source>
        <dbReference type="EMBL" id="KAK3945931.1"/>
    </source>
</evidence>
<feature type="compositionally biased region" description="Low complexity" evidence="2">
    <location>
        <begin position="119"/>
        <end position="134"/>
    </location>
</feature>
<feature type="domain" description="C2H2-type" evidence="3">
    <location>
        <begin position="417"/>
        <end position="440"/>
    </location>
</feature>
<feature type="compositionally biased region" description="Low complexity" evidence="2">
    <location>
        <begin position="503"/>
        <end position="516"/>
    </location>
</feature>
<feature type="compositionally biased region" description="Low complexity" evidence="2">
    <location>
        <begin position="296"/>
        <end position="305"/>
    </location>
</feature>
<keyword evidence="1" id="KW-0862">Zinc</keyword>
<feature type="region of interest" description="Disordered" evidence="2">
    <location>
        <begin position="665"/>
        <end position="781"/>
    </location>
</feature>
<keyword evidence="5" id="KW-1185">Reference proteome</keyword>
<dbReference type="InterPro" id="IPR013087">
    <property type="entry name" value="Znf_C2H2_type"/>
</dbReference>
<dbReference type="Proteomes" id="UP001303473">
    <property type="component" value="Unassembled WGS sequence"/>
</dbReference>